<dbReference type="SUPFAM" id="SSF55729">
    <property type="entry name" value="Acyl-CoA N-acyltransferases (Nat)"/>
    <property type="match status" value="1"/>
</dbReference>
<dbReference type="RefSeq" id="WP_212920403.1">
    <property type="nucleotide sequence ID" value="NZ_BORP01000002.1"/>
</dbReference>
<dbReference type="PANTHER" id="PTHR43617">
    <property type="entry name" value="L-AMINO ACID N-ACETYLTRANSFERASE"/>
    <property type="match status" value="1"/>
</dbReference>
<protein>
    <submittedName>
        <fullName evidence="2">Spermidine/spermine N(1)-acetyltransferase</fullName>
    </submittedName>
</protein>
<feature type="domain" description="N-acetyltransferase" evidence="1">
    <location>
        <begin position="3"/>
        <end position="171"/>
    </location>
</feature>
<dbReference type="EMBL" id="BORP01000002">
    <property type="protein sequence ID" value="GIO26906.1"/>
    <property type="molecule type" value="Genomic_DNA"/>
</dbReference>
<comment type="caution">
    <text evidence="2">The sequence shown here is derived from an EMBL/GenBank/DDBJ whole genome shotgun (WGS) entry which is preliminary data.</text>
</comment>
<dbReference type="InterPro" id="IPR016181">
    <property type="entry name" value="Acyl_CoA_acyltransferase"/>
</dbReference>
<name>A0A920C5J9_9BACI</name>
<gene>
    <name evidence="2" type="primary">paiA</name>
    <name evidence="2" type="ORF">J43TS3_15170</name>
</gene>
<proteinExistence type="predicted"/>
<organism evidence="2 3">
    <name type="scientific">Ornithinibacillus bavariensis</name>
    <dbReference type="NCBI Taxonomy" id="545502"/>
    <lineage>
        <taxon>Bacteria</taxon>
        <taxon>Bacillati</taxon>
        <taxon>Bacillota</taxon>
        <taxon>Bacilli</taxon>
        <taxon>Bacillales</taxon>
        <taxon>Bacillaceae</taxon>
        <taxon>Ornithinibacillus</taxon>
    </lineage>
</organism>
<dbReference type="PANTHER" id="PTHR43617:SF33">
    <property type="entry name" value="SPORE COAT POLYSACCHARIDE BIOSYNTHESIS PROTEIN SPSD"/>
    <property type="match status" value="1"/>
</dbReference>
<evidence type="ECO:0000259" key="1">
    <source>
        <dbReference type="PROSITE" id="PS51186"/>
    </source>
</evidence>
<dbReference type="Proteomes" id="UP000676917">
    <property type="component" value="Unassembled WGS sequence"/>
</dbReference>
<dbReference type="PROSITE" id="PS51186">
    <property type="entry name" value="GNAT"/>
    <property type="match status" value="1"/>
</dbReference>
<dbReference type="Gene3D" id="3.40.630.30">
    <property type="match status" value="1"/>
</dbReference>
<keyword evidence="3" id="KW-1185">Reference proteome</keyword>
<sequence length="171" mass="19941">MTTIIKQCTHRDLSKLQEISIETFTETFRDQNTPESIEAYLERAFNLGQLEKELSNTSSQFYFVFVGEEVAGYLKVNMNESQSEEMGNDVLEIERIYMKRNYQKRGLGKYLLNKAIDIAIKENKKKVWLGVWEKNENAIAFYKKLGFVQTGSHSFFMGDEEQTDFIMTLSI</sequence>
<dbReference type="CDD" id="cd04301">
    <property type="entry name" value="NAT_SF"/>
    <property type="match status" value="1"/>
</dbReference>
<evidence type="ECO:0000313" key="3">
    <source>
        <dbReference type="Proteomes" id="UP000676917"/>
    </source>
</evidence>
<dbReference type="InterPro" id="IPR050276">
    <property type="entry name" value="MshD_Acetyltransferase"/>
</dbReference>
<dbReference type="Pfam" id="PF00583">
    <property type="entry name" value="Acetyltransf_1"/>
    <property type="match status" value="1"/>
</dbReference>
<dbReference type="InterPro" id="IPR000182">
    <property type="entry name" value="GNAT_dom"/>
</dbReference>
<dbReference type="AlphaFoldDB" id="A0A920C5J9"/>
<reference evidence="2" key="1">
    <citation type="submission" date="2021-03" db="EMBL/GenBank/DDBJ databases">
        <title>Antimicrobial resistance genes in bacteria isolated from Japanese honey, and their potential for conferring macrolide and lincosamide resistance in the American foulbrood pathogen Paenibacillus larvae.</title>
        <authorList>
            <person name="Okamoto M."/>
            <person name="Kumagai M."/>
            <person name="Kanamori H."/>
            <person name="Takamatsu D."/>
        </authorList>
    </citation>
    <scope>NUCLEOTIDE SEQUENCE</scope>
    <source>
        <strain evidence="2">J43TS3</strain>
    </source>
</reference>
<accession>A0A920C5J9</accession>
<evidence type="ECO:0000313" key="2">
    <source>
        <dbReference type="EMBL" id="GIO26906.1"/>
    </source>
</evidence>
<dbReference type="GO" id="GO:0016747">
    <property type="term" value="F:acyltransferase activity, transferring groups other than amino-acyl groups"/>
    <property type="evidence" value="ECO:0007669"/>
    <property type="project" value="InterPro"/>
</dbReference>